<dbReference type="PANTHER" id="PTHR32182">
    <property type="entry name" value="DNA REPLICATION AND REPAIR PROTEIN RECF"/>
    <property type="match status" value="1"/>
</dbReference>
<evidence type="ECO:0000259" key="1">
    <source>
        <dbReference type="Pfam" id="PF13175"/>
    </source>
</evidence>
<dbReference type="Pfam" id="PF13304">
    <property type="entry name" value="AAA_21"/>
    <property type="match status" value="1"/>
</dbReference>
<dbReference type="InterPro" id="IPR041685">
    <property type="entry name" value="AAA_GajA/Old/RecF-like"/>
</dbReference>
<feature type="domain" description="ATPase AAA-type core" evidence="2">
    <location>
        <begin position="205"/>
        <end position="274"/>
    </location>
</feature>
<dbReference type="InterPro" id="IPR003959">
    <property type="entry name" value="ATPase_AAA_core"/>
</dbReference>
<dbReference type="InterPro" id="IPR027417">
    <property type="entry name" value="P-loop_NTPase"/>
</dbReference>
<dbReference type="Proteomes" id="UP001431776">
    <property type="component" value="Unassembled WGS sequence"/>
</dbReference>
<sequence>MITKLSVANFKSVRRLDIDCKKVNLFIGEPNTGKSNILEALAMLSWCNQYSQPLSDYVRFEFMQNLFYDGLLDDEVRVGMSLSSGQPIGELYVRFTRDRFEFRSQAVTSQRFREVNHQGEGEGGATHPRTGDIKFYRFKGLATYGGSEPGSLKPPDGANLFSSVFSSKALRETMVEFFRKYGLTVVMKPHDRVFSIQKQVDGIVVELPYALQSDTLRRIIFYTVAMASNKDSVLVFEEAESNAFPYYTKHLGERIALDETNQFFIATHNPYLLSAVIEKARVEDVQVFITYFENYQTKVKPLSADQVSELMEADPFFNLDRFLEEGR</sequence>
<comment type="caution">
    <text evidence="3">The sequence shown here is derived from an EMBL/GenBank/DDBJ whole genome shotgun (WGS) entry which is preliminary data.</text>
</comment>
<dbReference type="AlphaFoldDB" id="A0AAW6TWU7"/>
<dbReference type="RefSeq" id="WP_349244502.1">
    <property type="nucleotide sequence ID" value="NZ_JASCXX010000008.1"/>
</dbReference>
<dbReference type="GO" id="GO:0006302">
    <property type="term" value="P:double-strand break repair"/>
    <property type="evidence" value="ECO:0007669"/>
    <property type="project" value="TreeGrafter"/>
</dbReference>
<reference evidence="3" key="1">
    <citation type="submission" date="2023-05" db="EMBL/GenBank/DDBJ databases">
        <title>Anaerotaeda fermentans gen. nov., sp. nov., a novel anaerobic planctomycete of the new family within the order Sedimentisphaerales isolated from Taman Peninsula, Russia.</title>
        <authorList>
            <person name="Khomyakova M.A."/>
            <person name="Merkel A.Y."/>
            <person name="Slobodkin A.I."/>
        </authorList>
    </citation>
    <scope>NUCLEOTIDE SEQUENCE</scope>
    <source>
        <strain evidence="3">M17dextr</strain>
    </source>
</reference>
<evidence type="ECO:0000313" key="3">
    <source>
        <dbReference type="EMBL" id="MDI6449095.1"/>
    </source>
</evidence>
<dbReference type="Pfam" id="PF13175">
    <property type="entry name" value="AAA_15"/>
    <property type="match status" value="1"/>
</dbReference>
<proteinExistence type="predicted"/>
<dbReference type="GO" id="GO:0005524">
    <property type="term" value="F:ATP binding"/>
    <property type="evidence" value="ECO:0007669"/>
    <property type="project" value="InterPro"/>
</dbReference>
<organism evidence="3 4">
    <name type="scientific">Anaerobaca lacustris</name>
    <dbReference type="NCBI Taxonomy" id="3044600"/>
    <lineage>
        <taxon>Bacteria</taxon>
        <taxon>Pseudomonadati</taxon>
        <taxon>Planctomycetota</taxon>
        <taxon>Phycisphaerae</taxon>
        <taxon>Sedimentisphaerales</taxon>
        <taxon>Anaerobacaceae</taxon>
        <taxon>Anaerobaca</taxon>
    </lineage>
</organism>
<name>A0AAW6TWU7_9BACT</name>
<dbReference type="PANTHER" id="PTHR32182:SF22">
    <property type="entry name" value="ATP-DEPENDENT ENDONUCLEASE, OLD FAMILY-RELATED"/>
    <property type="match status" value="1"/>
</dbReference>
<evidence type="ECO:0000313" key="4">
    <source>
        <dbReference type="Proteomes" id="UP001431776"/>
    </source>
</evidence>
<feature type="domain" description="Endonuclease GajA/Old nuclease/RecF-like AAA" evidence="1">
    <location>
        <begin position="1"/>
        <end position="45"/>
    </location>
</feature>
<dbReference type="Gene3D" id="3.40.50.300">
    <property type="entry name" value="P-loop containing nucleotide triphosphate hydrolases"/>
    <property type="match status" value="1"/>
</dbReference>
<dbReference type="EMBL" id="JASCXX010000008">
    <property type="protein sequence ID" value="MDI6449095.1"/>
    <property type="molecule type" value="Genomic_DNA"/>
</dbReference>
<accession>A0AAW6TWU7</accession>
<evidence type="ECO:0000259" key="2">
    <source>
        <dbReference type="Pfam" id="PF13304"/>
    </source>
</evidence>
<dbReference type="GO" id="GO:0000731">
    <property type="term" value="P:DNA synthesis involved in DNA repair"/>
    <property type="evidence" value="ECO:0007669"/>
    <property type="project" value="TreeGrafter"/>
</dbReference>
<dbReference type="GO" id="GO:0016887">
    <property type="term" value="F:ATP hydrolysis activity"/>
    <property type="evidence" value="ECO:0007669"/>
    <property type="project" value="InterPro"/>
</dbReference>
<protein>
    <submittedName>
        <fullName evidence="3">AAA family ATPase</fullName>
    </submittedName>
</protein>
<gene>
    <name evidence="3" type="ORF">QJ522_08570</name>
</gene>
<dbReference type="SUPFAM" id="SSF52540">
    <property type="entry name" value="P-loop containing nucleoside triphosphate hydrolases"/>
    <property type="match status" value="1"/>
</dbReference>
<keyword evidence="4" id="KW-1185">Reference proteome</keyword>